<protein>
    <submittedName>
        <fullName evidence="1">Beta-galactosidase subunit beta</fullName>
    </submittedName>
    <submittedName>
        <fullName evidence="2">YhcH/YjgK/YiaL family protein</fullName>
    </submittedName>
</protein>
<dbReference type="InterPro" id="IPR037012">
    <property type="entry name" value="NanQ/TabA/YiaL_sf"/>
</dbReference>
<evidence type="ECO:0000313" key="2">
    <source>
        <dbReference type="EMBL" id="TCS66885.1"/>
    </source>
</evidence>
<dbReference type="Proteomes" id="UP000294613">
    <property type="component" value="Unassembled WGS sequence"/>
</dbReference>
<name>A0A4R3JP58_9FIRM</name>
<comment type="caution">
    <text evidence="2">The sequence shown here is derived from an EMBL/GenBank/DDBJ whole genome shotgun (WGS) entry which is preliminary data.</text>
</comment>
<organism evidence="2 3">
    <name type="scientific">Faecalimonas umbilicata</name>
    <dbReference type="NCBI Taxonomy" id="1912855"/>
    <lineage>
        <taxon>Bacteria</taxon>
        <taxon>Bacillati</taxon>
        <taxon>Bacillota</taxon>
        <taxon>Clostridia</taxon>
        <taxon>Lachnospirales</taxon>
        <taxon>Lachnospiraceae</taxon>
        <taxon>Faecalimonas</taxon>
    </lineage>
</organism>
<reference evidence="1 4" key="1">
    <citation type="journal article" date="2018" name="Int. J. Syst. Evol. Microbiol.">
        <title>Draft Genome Sequence of Faecalimonas umbilicata JCM 30896T, an Acetate-Producing Bacterium Isolated from Human Feces.</title>
        <authorList>
            <person name="Sakamoto M."/>
            <person name="Ikeyama N."/>
            <person name="Yuki M."/>
            <person name="Ohkuma M."/>
        </authorList>
    </citation>
    <scope>NUCLEOTIDE SEQUENCE [LARGE SCALE GENOMIC DNA]</scope>
    <source>
        <strain evidence="1 4">EGH7</strain>
    </source>
</reference>
<dbReference type="SUPFAM" id="SSF51197">
    <property type="entry name" value="Clavaminate synthase-like"/>
    <property type="match status" value="1"/>
</dbReference>
<evidence type="ECO:0000313" key="4">
    <source>
        <dbReference type="Proteomes" id="UP000702954"/>
    </source>
</evidence>
<proteinExistence type="predicted"/>
<dbReference type="EMBL" id="BHEO01000008">
    <property type="protein sequence ID" value="GBU04998.1"/>
    <property type="molecule type" value="Genomic_DNA"/>
</dbReference>
<dbReference type="RefSeq" id="WP_008976621.1">
    <property type="nucleotide sequence ID" value="NZ_BHEO01000008.1"/>
</dbReference>
<dbReference type="Proteomes" id="UP000702954">
    <property type="component" value="Unassembled WGS sequence"/>
</dbReference>
<evidence type="ECO:0000313" key="1">
    <source>
        <dbReference type="EMBL" id="GBU04998.1"/>
    </source>
</evidence>
<dbReference type="GO" id="GO:0005829">
    <property type="term" value="C:cytosol"/>
    <property type="evidence" value="ECO:0007669"/>
    <property type="project" value="TreeGrafter"/>
</dbReference>
<reference evidence="2 3" key="2">
    <citation type="submission" date="2019-03" db="EMBL/GenBank/DDBJ databases">
        <title>Genomic Encyclopedia of Type Strains, Phase IV (KMG-IV): sequencing the most valuable type-strain genomes for metagenomic binning, comparative biology and taxonomic classification.</title>
        <authorList>
            <person name="Goeker M."/>
        </authorList>
    </citation>
    <scope>NUCLEOTIDE SEQUENCE [LARGE SCALE GENOMIC DNA]</scope>
    <source>
        <strain evidence="2 3">DSM 103426</strain>
    </source>
</reference>
<dbReference type="Gene3D" id="2.60.120.370">
    <property type="entry name" value="YhcH/YjgK/YiaL"/>
    <property type="match status" value="1"/>
</dbReference>
<dbReference type="InterPro" id="IPR004375">
    <property type="entry name" value="NanQ/TabA/YiaL"/>
</dbReference>
<sequence length="149" mass="16971">MIYDELKNISKYRGISANLDTAIAFLEESILSELPMGKTVIDGEKVFINVMEADAKEREEIAFEIHKRYMDIQIDIEGTEAIEIGEYLPGVKEQYDERTDFGTVDCSNAFYCIMGEGRFIICMTDEPHRPGIRAVTDSYLKKCVVKVLI</sequence>
<dbReference type="EMBL" id="SLZV01000016">
    <property type="protein sequence ID" value="TCS66885.1"/>
    <property type="molecule type" value="Genomic_DNA"/>
</dbReference>
<dbReference type="AlphaFoldDB" id="A0A4R3JP58"/>
<gene>
    <name evidence="2" type="ORF">EDD74_11662</name>
    <name evidence="1" type="ORF">FAEUMB_15390</name>
</gene>
<accession>A0A4R3JP58</accession>
<dbReference type="PANTHER" id="PTHR34986">
    <property type="entry name" value="EVOLVED BETA-GALACTOSIDASE SUBUNIT BETA"/>
    <property type="match status" value="1"/>
</dbReference>
<dbReference type="Pfam" id="PF04074">
    <property type="entry name" value="DUF386"/>
    <property type="match status" value="1"/>
</dbReference>
<evidence type="ECO:0000313" key="3">
    <source>
        <dbReference type="Proteomes" id="UP000294613"/>
    </source>
</evidence>
<dbReference type="NCBIfam" id="TIGR00022">
    <property type="entry name" value="YhcH/YjgK/YiaL family protein"/>
    <property type="match status" value="1"/>
</dbReference>
<keyword evidence="4" id="KW-1185">Reference proteome</keyword>
<dbReference type="PANTHER" id="PTHR34986:SF1">
    <property type="entry name" value="PROTEIN YIAL"/>
    <property type="match status" value="1"/>
</dbReference>